<keyword evidence="1" id="KW-0732">Signal</keyword>
<evidence type="ECO:0000256" key="1">
    <source>
        <dbReference type="SAM" id="SignalP"/>
    </source>
</evidence>
<organism evidence="2">
    <name type="scientific">Ixodes ricinus</name>
    <name type="common">Common tick</name>
    <name type="synonym">Acarus ricinus</name>
    <dbReference type="NCBI Taxonomy" id="34613"/>
    <lineage>
        <taxon>Eukaryota</taxon>
        <taxon>Metazoa</taxon>
        <taxon>Ecdysozoa</taxon>
        <taxon>Arthropoda</taxon>
        <taxon>Chelicerata</taxon>
        <taxon>Arachnida</taxon>
        <taxon>Acari</taxon>
        <taxon>Parasitiformes</taxon>
        <taxon>Ixodida</taxon>
        <taxon>Ixodoidea</taxon>
        <taxon>Ixodidae</taxon>
        <taxon>Ixodinae</taxon>
        <taxon>Ixodes</taxon>
    </lineage>
</organism>
<dbReference type="AlphaFoldDB" id="A0A6B0UBT2"/>
<feature type="chain" id="PRO_5025351717" evidence="1">
    <location>
        <begin position="22"/>
        <end position="76"/>
    </location>
</feature>
<reference evidence="2" key="1">
    <citation type="submission" date="2019-12" db="EMBL/GenBank/DDBJ databases">
        <title>An insight into the sialome of adult female Ixodes ricinus ticks feeding for 6 days.</title>
        <authorList>
            <person name="Perner J."/>
            <person name="Ribeiro J.M.C."/>
        </authorList>
    </citation>
    <scope>NUCLEOTIDE SEQUENCE</scope>
    <source>
        <strain evidence="2">Semi-engorged</strain>
        <tissue evidence="2">Salivary glands</tissue>
    </source>
</reference>
<proteinExistence type="predicted"/>
<sequence>MFVLPVLFVQLFPILESITHALDTSLKQLIILHNYYQPLTRKQKTNYFIRLLTTTAFSISANARNSQTSAELQPNL</sequence>
<protein>
    <submittedName>
        <fullName evidence="2">Putative secreted protein</fullName>
    </submittedName>
</protein>
<feature type="signal peptide" evidence="1">
    <location>
        <begin position="1"/>
        <end position="21"/>
    </location>
</feature>
<accession>A0A6B0UBT2</accession>
<evidence type="ECO:0000313" key="2">
    <source>
        <dbReference type="EMBL" id="MXU83603.1"/>
    </source>
</evidence>
<name>A0A6B0UBT2_IXORI</name>
<dbReference type="EMBL" id="GIFC01001520">
    <property type="protein sequence ID" value="MXU83603.1"/>
    <property type="molecule type" value="Transcribed_RNA"/>
</dbReference>